<dbReference type="Gene3D" id="2.160.20.80">
    <property type="entry name" value="E3 ubiquitin-protein ligase SopA"/>
    <property type="match status" value="1"/>
</dbReference>
<evidence type="ECO:0000259" key="2">
    <source>
        <dbReference type="SMART" id="SM00382"/>
    </source>
</evidence>
<accession>A0A438M6J0</accession>
<dbReference type="Proteomes" id="UP000284824">
    <property type="component" value="Unassembled WGS sequence"/>
</dbReference>
<dbReference type="SUPFAM" id="SSF141571">
    <property type="entry name" value="Pentapeptide repeat-like"/>
    <property type="match status" value="1"/>
</dbReference>
<dbReference type="Gene3D" id="3.40.50.300">
    <property type="entry name" value="P-loop containing nucleotide triphosphate hydrolases"/>
    <property type="match status" value="1"/>
</dbReference>
<evidence type="ECO:0000313" key="3">
    <source>
        <dbReference type="EMBL" id="RVX41320.1"/>
    </source>
</evidence>
<dbReference type="PANTHER" id="PTHR14136:SF17">
    <property type="entry name" value="BTB_POZ DOMAIN-CONTAINING PROTEIN KCTD9"/>
    <property type="match status" value="1"/>
</dbReference>
<dbReference type="AlphaFoldDB" id="A0A438M6J0"/>
<sequence>MKKEAFTLGTIKTAGLPRKGRAEFAQPLQRMDGGPSASEREPDSRSLRGLRSRKPEEKTAWSIPDAGIIAGGLRPQPVQFRDRRVPSRPLRIRRAQPTKFVMHRETNVHEETHLSPEVRRLGSHRLARESDVRAALAMLDAGPAGLVITGAAGMGKSALARQMLGRLRSDGWQVAAMVGRWSPLTLFRGVSEAFLGWGEELSQEQVRMMGAFGLALSDDAMLDTTCRLLKSFPLVLLFDDLGQNYDGTGFLDPGFGEVFDRLCQAADRGRVLVTTRTPLPALATDNRLGALRLDPLDLTAGAELATGLPFLSTVDPATRERVVRTTQAHPRSLHLLDAWLSANPKGAGTRLAAVTPGAAPLDLVMAELTGPQRETLLQATICTVPVTVRDLAVACDTSKPDLRQRPEPTRSALKSMRADAARLAELGLLNAWEGWDGDTVYFADRWIAELLAPYQGPALADRHERAMNMHYSRTHDSGTFDDYVAVCRHLVAVQGLGDLTHFVLAVIDSLETDFEYAGMALLGEIAPFVPAGNGHHRPVRDHQVAMLIRHGFPRAAREVAERSLSAVEEWAATHPQRDEARFCLGAARDTCGQARLADGHLVDAEAVLTQAVDIYHELAAEHPTFIEADQRLANSLQHLGEVYRALDLPEHKDKHYETWAECSTIRTRLFQANPSPETALEAGLAFHRLAGLAKSDGDRDNALRLLGTRLAMMEAMAEMYPYDEELAAELATAKEDVAAFDAHATYTADGPEGVEPPGAAGGTAEVIGILRQGPFAFNQWRAENAEEELDLSGADLRGLDLDKMVFAGADLTGADLSRVSARGAIFSGADLTGANLAGADLTGAGFGYSEFVNGTIAFTRLGSAMIQPATLTGAVFTGAILDHTSFRECDLTDVDLRGCDLSTLDLKRSGLDGAITDTAPGTA</sequence>
<reference evidence="3 4" key="1">
    <citation type="submission" date="2019-01" db="EMBL/GenBank/DDBJ databases">
        <title>Sequencing the genomes of 1000 actinobacteria strains.</title>
        <authorList>
            <person name="Klenk H.-P."/>
        </authorList>
    </citation>
    <scope>NUCLEOTIDE SEQUENCE [LARGE SCALE GENOMIC DNA]</scope>
    <source>
        <strain evidence="3 4">DSM 43925</strain>
    </source>
</reference>
<name>A0A438M6J0_9ACTN</name>
<dbReference type="SUPFAM" id="SSF52540">
    <property type="entry name" value="P-loop containing nucleoside triphosphate hydrolases"/>
    <property type="match status" value="1"/>
</dbReference>
<dbReference type="InterPro" id="IPR001646">
    <property type="entry name" value="5peptide_repeat"/>
</dbReference>
<dbReference type="InterPro" id="IPR027417">
    <property type="entry name" value="P-loop_NTPase"/>
</dbReference>
<evidence type="ECO:0000256" key="1">
    <source>
        <dbReference type="SAM" id="MobiDB-lite"/>
    </source>
</evidence>
<dbReference type="InterPro" id="IPR051082">
    <property type="entry name" value="Pentapeptide-BTB/POZ_domain"/>
</dbReference>
<feature type="domain" description="AAA+ ATPase" evidence="2">
    <location>
        <begin position="142"/>
        <end position="294"/>
    </location>
</feature>
<protein>
    <submittedName>
        <fullName evidence="3">Pentapeptide repeat protein</fullName>
    </submittedName>
</protein>
<evidence type="ECO:0000313" key="4">
    <source>
        <dbReference type="Proteomes" id="UP000284824"/>
    </source>
</evidence>
<comment type="caution">
    <text evidence="3">The sequence shown here is derived from an EMBL/GenBank/DDBJ whole genome shotgun (WGS) entry which is preliminary data.</text>
</comment>
<keyword evidence="4" id="KW-1185">Reference proteome</keyword>
<dbReference type="InterPro" id="IPR003593">
    <property type="entry name" value="AAA+_ATPase"/>
</dbReference>
<dbReference type="EMBL" id="SAUN01000001">
    <property type="protein sequence ID" value="RVX41320.1"/>
    <property type="molecule type" value="Genomic_DNA"/>
</dbReference>
<feature type="region of interest" description="Disordered" evidence="1">
    <location>
        <begin position="1"/>
        <end position="59"/>
    </location>
</feature>
<gene>
    <name evidence="3" type="ORF">EDD27_3830</name>
</gene>
<dbReference type="PANTHER" id="PTHR14136">
    <property type="entry name" value="BTB_POZ DOMAIN-CONTAINING PROTEIN KCTD9"/>
    <property type="match status" value="1"/>
</dbReference>
<organism evidence="3 4">
    <name type="scientific">Nonomuraea polychroma</name>
    <dbReference type="NCBI Taxonomy" id="46176"/>
    <lineage>
        <taxon>Bacteria</taxon>
        <taxon>Bacillati</taxon>
        <taxon>Actinomycetota</taxon>
        <taxon>Actinomycetes</taxon>
        <taxon>Streptosporangiales</taxon>
        <taxon>Streptosporangiaceae</taxon>
        <taxon>Nonomuraea</taxon>
    </lineage>
</organism>
<proteinExistence type="predicted"/>
<dbReference type="Pfam" id="PF00805">
    <property type="entry name" value="Pentapeptide"/>
    <property type="match status" value="2"/>
</dbReference>
<dbReference type="SMART" id="SM00382">
    <property type="entry name" value="AAA"/>
    <property type="match status" value="1"/>
</dbReference>